<evidence type="ECO:0000256" key="9">
    <source>
        <dbReference type="ARBA" id="ARBA00023167"/>
    </source>
</evidence>
<organism evidence="14 15">
    <name type="scientific">Rubritalea tangerina</name>
    <dbReference type="NCBI Taxonomy" id="430798"/>
    <lineage>
        <taxon>Bacteria</taxon>
        <taxon>Pseudomonadati</taxon>
        <taxon>Verrucomicrobiota</taxon>
        <taxon>Verrucomicrobiia</taxon>
        <taxon>Verrucomicrobiales</taxon>
        <taxon>Rubritaleaceae</taxon>
        <taxon>Rubritalea</taxon>
    </lineage>
</organism>
<comment type="catalytic activity">
    <reaction evidence="11">
        <text>(6R)-5,10-methylene-5,6,7,8-tetrahydrofolate + NADP(+) = (6R)-5,10-methenyltetrahydrofolate + NADPH</text>
        <dbReference type="Rhea" id="RHEA:22812"/>
        <dbReference type="ChEBI" id="CHEBI:15636"/>
        <dbReference type="ChEBI" id="CHEBI:57455"/>
        <dbReference type="ChEBI" id="CHEBI:57783"/>
        <dbReference type="ChEBI" id="CHEBI:58349"/>
        <dbReference type="EC" id="1.5.1.5"/>
    </reaction>
</comment>
<dbReference type="RefSeq" id="WP_377091595.1">
    <property type="nucleotide sequence ID" value="NZ_JBHSJL010000014.1"/>
</dbReference>
<dbReference type="NCBIfam" id="NF010783">
    <property type="entry name" value="PRK14186.1"/>
    <property type="match status" value="1"/>
</dbReference>
<evidence type="ECO:0000256" key="8">
    <source>
        <dbReference type="ARBA" id="ARBA00023102"/>
    </source>
</evidence>
<dbReference type="CDD" id="cd01080">
    <property type="entry name" value="NAD_bind_m-THF_DH_Cyclohyd"/>
    <property type="match status" value="1"/>
</dbReference>
<dbReference type="EMBL" id="JBHUJB010000031">
    <property type="protein sequence ID" value="MFD2158626.1"/>
    <property type="molecule type" value="Genomic_DNA"/>
</dbReference>
<dbReference type="SUPFAM" id="SSF51735">
    <property type="entry name" value="NAD(P)-binding Rossmann-fold domains"/>
    <property type="match status" value="1"/>
</dbReference>
<dbReference type="HAMAP" id="MF_01576">
    <property type="entry name" value="THF_DHG_CYH"/>
    <property type="match status" value="1"/>
</dbReference>
<dbReference type="SUPFAM" id="SSF53223">
    <property type="entry name" value="Aminoacid dehydrogenase-like, N-terminal domain"/>
    <property type="match status" value="1"/>
</dbReference>
<evidence type="ECO:0000256" key="2">
    <source>
        <dbReference type="ARBA" id="ARBA00022563"/>
    </source>
</evidence>
<dbReference type="Pfam" id="PF00763">
    <property type="entry name" value="THF_DHG_CYH"/>
    <property type="match status" value="1"/>
</dbReference>
<keyword evidence="10 11" id="KW-0511">Multifunctional enzyme</keyword>
<dbReference type="PRINTS" id="PR00085">
    <property type="entry name" value="THFDHDRGNASE"/>
</dbReference>
<dbReference type="PANTHER" id="PTHR48099">
    <property type="entry name" value="C-1-TETRAHYDROFOLATE SYNTHASE, CYTOPLASMIC-RELATED"/>
    <property type="match status" value="1"/>
</dbReference>
<feature type="binding site" evidence="11">
    <location>
        <begin position="164"/>
        <end position="166"/>
    </location>
    <ligand>
        <name>NADP(+)</name>
        <dbReference type="ChEBI" id="CHEBI:58349"/>
    </ligand>
</feature>
<evidence type="ECO:0000259" key="13">
    <source>
        <dbReference type="Pfam" id="PF02882"/>
    </source>
</evidence>
<feature type="domain" description="Tetrahydrofolate dehydrogenase/cyclohydrolase NAD(P)-binding" evidence="13">
    <location>
        <begin position="138"/>
        <end position="287"/>
    </location>
</feature>
<dbReference type="PANTHER" id="PTHR48099:SF5">
    <property type="entry name" value="C-1-TETRAHYDROFOLATE SYNTHASE, CYTOPLASMIC"/>
    <property type="match status" value="1"/>
</dbReference>
<evidence type="ECO:0000259" key="12">
    <source>
        <dbReference type="Pfam" id="PF00763"/>
    </source>
</evidence>
<comment type="similarity">
    <text evidence="11">Belongs to the tetrahydrofolate dehydrogenase/cyclohydrolase family.</text>
</comment>
<dbReference type="InterPro" id="IPR020867">
    <property type="entry name" value="THF_DH/CycHdrlase_CS"/>
</dbReference>
<dbReference type="EC" id="3.5.4.9" evidence="11"/>
<dbReference type="InterPro" id="IPR046346">
    <property type="entry name" value="Aminoacid_DH-like_N_sf"/>
</dbReference>
<evidence type="ECO:0000256" key="6">
    <source>
        <dbReference type="ARBA" id="ARBA00022857"/>
    </source>
</evidence>
<evidence type="ECO:0000256" key="7">
    <source>
        <dbReference type="ARBA" id="ARBA00023002"/>
    </source>
</evidence>
<keyword evidence="7 11" id="KW-0560">Oxidoreductase</keyword>
<evidence type="ECO:0000313" key="14">
    <source>
        <dbReference type="EMBL" id="MFD2158626.1"/>
    </source>
</evidence>
<dbReference type="PROSITE" id="PS00767">
    <property type="entry name" value="THF_DHG_CYH_2"/>
    <property type="match status" value="1"/>
</dbReference>
<dbReference type="InterPro" id="IPR036291">
    <property type="entry name" value="NAD(P)-bd_dom_sf"/>
</dbReference>
<keyword evidence="5 11" id="KW-0378">Hydrolase</keyword>
<evidence type="ECO:0000256" key="4">
    <source>
        <dbReference type="ARBA" id="ARBA00022755"/>
    </source>
</evidence>
<comment type="function">
    <text evidence="11">Catalyzes the oxidation of 5,10-methylenetetrahydrofolate to 5,10-methenyltetrahydrofolate and then the hydrolysis of 5,10-methenyltetrahydrofolate to 10-formyltetrahydrofolate.</text>
</comment>
<comment type="catalytic activity">
    <reaction evidence="11">
        <text>(6R)-5,10-methenyltetrahydrofolate + H2O = (6R)-10-formyltetrahydrofolate + H(+)</text>
        <dbReference type="Rhea" id="RHEA:23700"/>
        <dbReference type="ChEBI" id="CHEBI:15377"/>
        <dbReference type="ChEBI" id="CHEBI:15378"/>
        <dbReference type="ChEBI" id="CHEBI:57455"/>
        <dbReference type="ChEBI" id="CHEBI:195366"/>
        <dbReference type="EC" id="3.5.4.9"/>
    </reaction>
</comment>
<dbReference type="Proteomes" id="UP001597389">
    <property type="component" value="Unassembled WGS sequence"/>
</dbReference>
<keyword evidence="3 11" id="KW-0028">Amino-acid biosynthesis</keyword>
<evidence type="ECO:0000256" key="5">
    <source>
        <dbReference type="ARBA" id="ARBA00022801"/>
    </source>
</evidence>
<keyword evidence="4 11" id="KW-0658">Purine biosynthesis</keyword>
<keyword evidence="8 11" id="KW-0368">Histidine biosynthesis</keyword>
<evidence type="ECO:0000256" key="11">
    <source>
        <dbReference type="HAMAP-Rule" id="MF_01576"/>
    </source>
</evidence>
<dbReference type="InterPro" id="IPR020630">
    <property type="entry name" value="THF_DH/CycHdrlase_cat_dom"/>
</dbReference>
<keyword evidence="2 11" id="KW-0554">One-carbon metabolism</keyword>
<dbReference type="InterPro" id="IPR000672">
    <property type="entry name" value="THF_DH/CycHdrlase"/>
</dbReference>
<evidence type="ECO:0000256" key="3">
    <source>
        <dbReference type="ARBA" id="ARBA00022605"/>
    </source>
</evidence>
<dbReference type="Pfam" id="PF02882">
    <property type="entry name" value="THF_DHG_CYH_C"/>
    <property type="match status" value="1"/>
</dbReference>
<dbReference type="EC" id="1.5.1.5" evidence="11"/>
<reference evidence="15" key="1">
    <citation type="journal article" date="2019" name="Int. J. Syst. Evol. Microbiol.">
        <title>The Global Catalogue of Microorganisms (GCM) 10K type strain sequencing project: providing services to taxonomists for standard genome sequencing and annotation.</title>
        <authorList>
            <consortium name="The Broad Institute Genomics Platform"/>
            <consortium name="The Broad Institute Genome Sequencing Center for Infectious Disease"/>
            <person name="Wu L."/>
            <person name="Ma J."/>
        </authorList>
    </citation>
    <scope>NUCLEOTIDE SEQUENCE [LARGE SCALE GENOMIC DNA]</scope>
    <source>
        <strain evidence="15">CCUG 57942</strain>
    </source>
</reference>
<evidence type="ECO:0000313" key="15">
    <source>
        <dbReference type="Proteomes" id="UP001597389"/>
    </source>
</evidence>
<comment type="subunit">
    <text evidence="11">Homodimer.</text>
</comment>
<keyword evidence="9 11" id="KW-0486">Methionine biosynthesis</keyword>
<comment type="pathway">
    <text evidence="1 11">One-carbon metabolism; tetrahydrofolate interconversion.</text>
</comment>
<evidence type="ECO:0000256" key="10">
    <source>
        <dbReference type="ARBA" id="ARBA00023268"/>
    </source>
</evidence>
<comment type="caution">
    <text evidence="14">The sequence shown here is derived from an EMBL/GenBank/DDBJ whole genome shotgun (WGS) entry which is preliminary data.</text>
</comment>
<sequence length="292" mass="30618">MHKIDGKLVAEKVLSECSDQITALKAKGITPGLAVVLIGEDPASKVYVGSKARKCEELGIYSRKIEMPAESTQEEVMAVVNELNNDPAIHGILVQSPPPAHIDEEAIVRAINPAKDVDGFHPENVAKLALEDPSGYVPCTPAGCMRLLKDAGIETSGAEAVVIGRSMIVGKPMALLLMGKAGNATVTVAHSRTKDLAEVCRRADIIIAAIGKPEFVTADMVKDGATVIDVGINRVEDASKKSGYKLVGDVAYDEVAPKCQAITPVPGGVGPMTIAMLMQNTVQAAKFANGLA</sequence>
<proteinExistence type="inferred from homology"/>
<protein>
    <recommendedName>
        <fullName evidence="11">Bifunctional protein FolD</fullName>
    </recommendedName>
    <domain>
        <recommendedName>
            <fullName evidence="11">Methylenetetrahydrofolate dehydrogenase</fullName>
            <ecNumber evidence="11">1.5.1.5</ecNumber>
        </recommendedName>
    </domain>
    <domain>
        <recommendedName>
            <fullName evidence="11">Methenyltetrahydrofolate cyclohydrolase</fullName>
            <ecNumber evidence="11">3.5.4.9</ecNumber>
        </recommendedName>
    </domain>
</protein>
<feature type="binding site" evidence="11">
    <location>
        <position position="232"/>
    </location>
    <ligand>
        <name>NADP(+)</name>
        <dbReference type="ChEBI" id="CHEBI:58349"/>
    </ligand>
</feature>
<keyword evidence="15" id="KW-1185">Reference proteome</keyword>
<dbReference type="InterPro" id="IPR020631">
    <property type="entry name" value="THF_DH/CycHdrlase_NAD-bd_dom"/>
</dbReference>
<comment type="caution">
    <text evidence="11">Lacks conserved residue(s) required for the propagation of feature annotation.</text>
</comment>
<dbReference type="Gene3D" id="3.40.50.10860">
    <property type="entry name" value="Leucine Dehydrogenase, chain A, domain 1"/>
    <property type="match status" value="1"/>
</dbReference>
<gene>
    <name evidence="11 14" type="primary">folD</name>
    <name evidence="14" type="ORF">ACFSW8_06930</name>
</gene>
<dbReference type="Gene3D" id="3.40.50.720">
    <property type="entry name" value="NAD(P)-binding Rossmann-like Domain"/>
    <property type="match status" value="1"/>
</dbReference>
<accession>A0ABW4ZAN9</accession>
<feature type="domain" description="Tetrahydrofolate dehydrogenase/cyclohydrolase catalytic" evidence="12">
    <location>
        <begin position="4"/>
        <end position="118"/>
    </location>
</feature>
<keyword evidence="6 11" id="KW-0521">NADP</keyword>
<name>A0ABW4ZAN9_9BACT</name>
<evidence type="ECO:0000256" key="1">
    <source>
        <dbReference type="ARBA" id="ARBA00004777"/>
    </source>
</evidence>